<evidence type="ECO:0000256" key="1">
    <source>
        <dbReference type="SAM" id="MobiDB-lite"/>
    </source>
</evidence>
<name>A0A5B0LSM6_PUCGR</name>
<feature type="compositionally biased region" description="Polar residues" evidence="1">
    <location>
        <begin position="1"/>
        <end position="16"/>
    </location>
</feature>
<dbReference type="AlphaFoldDB" id="A0A5B0LSM6"/>
<feature type="compositionally biased region" description="Pro residues" evidence="1">
    <location>
        <begin position="18"/>
        <end position="31"/>
    </location>
</feature>
<accession>A0A5B0LSM6</accession>
<proteinExistence type="predicted"/>
<evidence type="ECO:0000313" key="3">
    <source>
        <dbReference type="Proteomes" id="UP000325313"/>
    </source>
</evidence>
<dbReference type="EMBL" id="VDEP01000507">
    <property type="protein sequence ID" value="KAA1067119.1"/>
    <property type="molecule type" value="Genomic_DNA"/>
</dbReference>
<feature type="compositionally biased region" description="Polar residues" evidence="1">
    <location>
        <begin position="33"/>
        <end position="42"/>
    </location>
</feature>
<organism evidence="2 3">
    <name type="scientific">Puccinia graminis f. sp. tritici</name>
    <dbReference type="NCBI Taxonomy" id="56615"/>
    <lineage>
        <taxon>Eukaryota</taxon>
        <taxon>Fungi</taxon>
        <taxon>Dikarya</taxon>
        <taxon>Basidiomycota</taxon>
        <taxon>Pucciniomycotina</taxon>
        <taxon>Pucciniomycetes</taxon>
        <taxon>Pucciniales</taxon>
        <taxon>Pucciniaceae</taxon>
        <taxon>Puccinia</taxon>
    </lineage>
</organism>
<protein>
    <recommendedName>
        <fullName evidence="4">CCHC-type domain-containing protein</fullName>
    </recommendedName>
</protein>
<feature type="compositionally biased region" description="Low complexity" evidence="1">
    <location>
        <begin position="123"/>
        <end position="136"/>
    </location>
</feature>
<sequence length="423" mass="47527">MDYSRIFNQSTGNKSLNPMPPPPIPDPPPLPTGQVSHEPQTTDSPLKILSEITKFLNEALSPKNPARILNENQIQALLDQTIKLKSAMNIELHLEKITERLERLERRPLTVSPPTPLTWPSATTTNNKKTNPTINKQGKSTPTIPSNAQINEFKKSSLVIRTPPGFVALDSATATDITTKINKILISIDAKIDSHQIEIDGIARLPSKDLKIYTSSRSNARWLLNNKHKWTDLLCTELKTFPNQYPVILHAIPTNFNPTDTAHLQELGTQNQIDPNLIQSARWLGNPIEKGKKNGSLVLQLLDKDIALKIEQSGLFLQNELYRGAHYERSIPQCFNCWKLGHTSQWCKNSPLCHKCHGNHTSSACDLSTPSSSTCCVCISHDKSVSKKAVNTLDEKFSHSPWSDTCPLMKQEIQSRKRRRWKP</sequence>
<evidence type="ECO:0008006" key="4">
    <source>
        <dbReference type="Google" id="ProtNLM"/>
    </source>
</evidence>
<feature type="region of interest" description="Disordered" evidence="1">
    <location>
        <begin position="1"/>
        <end position="42"/>
    </location>
</feature>
<evidence type="ECO:0000313" key="2">
    <source>
        <dbReference type="EMBL" id="KAA1067119.1"/>
    </source>
</evidence>
<dbReference type="Proteomes" id="UP000325313">
    <property type="component" value="Unassembled WGS sequence"/>
</dbReference>
<reference evidence="2 3" key="1">
    <citation type="submission" date="2019-05" db="EMBL/GenBank/DDBJ databases">
        <title>Emergence of the Ug99 lineage of the wheat stem rust pathogen through somatic hybridization.</title>
        <authorList>
            <person name="Li F."/>
            <person name="Upadhyaya N.M."/>
            <person name="Sperschneider J."/>
            <person name="Matny O."/>
            <person name="Nguyen-Phuc H."/>
            <person name="Mago R."/>
            <person name="Raley C."/>
            <person name="Miller M.E."/>
            <person name="Silverstein K.A.T."/>
            <person name="Henningsen E."/>
            <person name="Hirsch C.D."/>
            <person name="Visser B."/>
            <person name="Pretorius Z.A."/>
            <person name="Steffenson B.J."/>
            <person name="Schwessinger B."/>
            <person name="Dodds P.N."/>
            <person name="Figueroa M."/>
        </authorList>
    </citation>
    <scope>NUCLEOTIDE SEQUENCE [LARGE SCALE GENOMIC DNA]</scope>
    <source>
        <strain evidence="2 3">Ug99</strain>
    </source>
</reference>
<comment type="caution">
    <text evidence="2">The sequence shown here is derived from an EMBL/GenBank/DDBJ whole genome shotgun (WGS) entry which is preliminary data.</text>
</comment>
<feature type="region of interest" description="Disordered" evidence="1">
    <location>
        <begin position="110"/>
        <end position="142"/>
    </location>
</feature>
<gene>
    <name evidence="2" type="ORF">PGTUg99_050104</name>
</gene>